<organism evidence="2 3">
    <name type="scientific">Thelephora terrestris</name>
    <dbReference type="NCBI Taxonomy" id="56493"/>
    <lineage>
        <taxon>Eukaryota</taxon>
        <taxon>Fungi</taxon>
        <taxon>Dikarya</taxon>
        <taxon>Basidiomycota</taxon>
        <taxon>Agaricomycotina</taxon>
        <taxon>Agaricomycetes</taxon>
        <taxon>Thelephorales</taxon>
        <taxon>Thelephoraceae</taxon>
        <taxon>Thelephora</taxon>
    </lineage>
</organism>
<reference evidence="2" key="2">
    <citation type="submission" date="2020-11" db="EMBL/GenBank/DDBJ databases">
        <authorList>
            <consortium name="DOE Joint Genome Institute"/>
            <person name="Kuo A."/>
            <person name="Miyauchi S."/>
            <person name="Kiss E."/>
            <person name="Drula E."/>
            <person name="Kohler A."/>
            <person name="Sanchez-Garcia M."/>
            <person name="Andreopoulos B."/>
            <person name="Barry K.W."/>
            <person name="Bonito G."/>
            <person name="Buee M."/>
            <person name="Carver A."/>
            <person name="Chen C."/>
            <person name="Cichocki N."/>
            <person name="Clum A."/>
            <person name="Culley D."/>
            <person name="Crous P.W."/>
            <person name="Fauchery L."/>
            <person name="Girlanda M."/>
            <person name="Hayes R."/>
            <person name="Keri Z."/>
            <person name="Labutti K."/>
            <person name="Lipzen A."/>
            <person name="Lombard V."/>
            <person name="Magnuson J."/>
            <person name="Maillard F."/>
            <person name="Morin E."/>
            <person name="Murat C."/>
            <person name="Nolan M."/>
            <person name="Ohm R."/>
            <person name="Pangilinan J."/>
            <person name="Pereira M."/>
            <person name="Perotto S."/>
            <person name="Peter M."/>
            <person name="Riley R."/>
            <person name="Sitrit Y."/>
            <person name="Stielow B."/>
            <person name="Szollosi G."/>
            <person name="Zifcakova L."/>
            <person name="Stursova M."/>
            <person name="Spatafora J.W."/>
            <person name="Tedersoo L."/>
            <person name="Vaario L.-M."/>
            <person name="Yamada A."/>
            <person name="Yan M."/>
            <person name="Wang P."/>
            <person name="Xu J."/>
            <person name="Bruns T."/>
            <person name="Baldrian P."/>
            <person name="Vilgalys R."/>
            <person name="Henrissat B."/>
            <person name="Grigoriev I.V."/>
            <person name="Hibbett D."/>
            <person name="Nagy L.G."/>
            <person name="Martin F.M."/>
        </authorList>
    </citation>
    <scope>NUCLEOTIDE SEQUENCE</scope>
    <source>
        <strain evidence="2">UH-Tt-Lm1</strain>
    </source>
</reference>
<keyword evidence="3" id="KW-1185">Reference proteome</keyword>
<gene>
    <name evidence="2" type="ORF">BJ322DRAFT_606932</name>
</gene>
<accession>A0A9P6HJ55</accession>
<evidence type="ECO:0000313" key="2">
    <source>
        <dbReference type="EMBL" id="KAF9788125.1"/>
    </source>
</evidence>
<sequence length="259" mass="28151">MKRLLKRKADPSQQPAAQPTAQKTSQPPPPLFSRFASSQSFGDSTPPRLISGPVPLAPRESVRSQDGAYDGSPPKPSSTRVVSAPMQRNRMYEKQPVSGGRDDKPLPDPEQTPTRTVNPHAFRGPVQPSESMNSPMVTDDQPPKPHKSIPEFRRRDDPSRNAEPALAALDASIFNKPQGRAKRLTRTPASSSPERNPPSARPAPAPDHLATLQKPTDRPQPRKKYSPLEAFGLVSGENSPVPSTTTSSVNLSSRDLNSQ</sequence>
<dbReference type="EMBL" id="WIUZ02000004">
    <property type="protein sequence ID" value="KAF9788125.1"/>
    <property type="molecule type" value="Genomic_DNA"/>
</dbReference>
<dbReference type="Proteomes" id="UP000736335">
    <property type="component" value="Unassembled WGS sequence"/>
</dbReference>
<protein>
    <submittedName>
        <fullName evidence="2">Uncharacterized protein</fullName>
    </submittedName>
</protein>
<feature type="compositionally biased region" description="Basic and acidic residues" evidence="1">
    <location>
        <begin position="148"/>
        <end position="160"/>
    </location>
</feature>
<reference evidence="2" key="1">
    <citation type="journal article" date="2020" name="Nat. Commun.">
        <title>Large-scale genome sequencing of mycorrhizal fungi provides insights into the early evolution of symbiotic traits.</title>
        <authorList>
            <person name="Miyauchi S."/>
            <person name="Kiss E."/>
            <person name="Kuo A."/>
            <person name="Drula E."/>
            <person name="Kohler A."/>
            <person name="Sanchez-Garcia M."/>
            <person name="Morin E."/>
            <person name="Andreopoulos B."/>
            <person name="Barry K.W."/>
            <person name="Bonito G."/>
            <person name="Buee M."/>
            <person name="Carver A."/>
            <person name="Chen C."/>
            <person name="Cichocki N."/>
            <person name="Clum A."/>
            <person name="Culley D."/>
            <person name="Crous P.W."/>
            <person name="Fauchery L."/>
            <person name="Girlanda M."/>
            <person name="Hayes R.D."/>
            <person name="Keri Z."/>
            <person name="LaButti K."/>
            <person name="Lipzen A."/>
            <person name="Lombard V."/>
            <person name="Magnuson J."/>
            <person name="Maillard F."/>
            <person name="Murat C."/>
            <person name="Nolan M."/>
            <person name="Ohm R.A."/>
            <person name="Pangilinan J."/>
            <person name="Pereira M.F."/>
            <person name="Perotto S."/>
            <person name="Peter M."/>
            <person name="Pfister S."/>
            <person name="Riley R."/>
            <person name="Sitrit Y."/>
            <person name="Stielow J.B."/>
            <person name="Szollosi G."/>
            <person name="Zifcakova L."/>
            <person name="Stursova M."/>
            <person name="Spatafora J.W."/>
            <person name="Tedersoo L."/>
            <person name="Vaario L.M."/>
            <person name="Yamada A."/>
            <person name="Yan M."/>
            <person name="Wang P."/>
            <person name="Xu J."/>
            <person name="Bruns T."/>
            <person name="Baldrian P."/>
            <person name="Vilgalys R."/>
            <person name="Dunand C."/>
            <person name="Henrissat B."/>
            <person name="Grigoriev I.V."/>
            <person name="Hibbett D."/>
            <person name="Nagy L.G."/>
            <person name="Martin F.M."/>
        </authorList>
    </citation>
    <scope>NUCLEOTIDE SEQUENCE</scope>
    <source>
        <strain evidence="2">UH-Tt-Lm1</strain>
    </source>
</reference>
<feature type="compositionally biased region" description="Pro residues" evidence="1">
    <location>
        <begin position="195"/>
        <end position="205"/>
    </location>
</feature>
<evidence type="ECO:0000313" key="3">
    <source>
        <dbReference type="Proteomes" id="UP000736335"/>
    </source>
</evidence>
<feature type="compositionally biased region" description="Low complexity" evidence="1">
    <location>
        <begin position="11"/>
        <end position="25"/>
    </location>
</feature>
<feature type="region of interest" description="Disordered" evidence="1">
    <location>
        <begin position="1"/>
        <end position="259"/>
    </location>
</feature>
<comment type="caution">
    <text evidence="2">The sequence shown here is derived from an EMBL/GenBank/DDBJ whole genome shotgun (WGS) entry which is preliminary data.</text>
</comment>
<name>A0A9P6HJ55_9AGAM</name>
<proteinExistence type="predicted"/>
<feature type="compositionally biased region" description="Low complexity" evidence="1">
    <location>
        <begin position="238"/>
        <end position="253"/>
    </location>
</feature>
<evidence type="ECO:0000256" key="1">
    <source>
        <dbReference type="SAM" id="MobiDB-lite"/>
    </source>
</evidence>
<dbReference type="AlphaFoldDB" id="A0A9P6HJ55"/>